<evidence type="ECO:0000313" key="1">
    <source>
        <dbReference type="EMBL" id="JAD40257.1"/>
    </source>
</evidence>
<sequence length="58" mass="6378">MNQSIPTRKVILTMGGSLPRKAVTTKEEGKNNKEAVIVTQKEHGRIPMQLCKIDGITS</sequence>
<reference evidence="1" key="2">
    <citation type="journal article" date="2015" name="Data Brief">
        <title>Shoot transcriptome of the giant reed, Arundo donax.</title>
        <authorList>
            <person name="Barrero R.A."/>
            <person name="Guerrero F.D."/>
            <person name="Moolhuijzen P."/>
            <person name="Goolsby J.A."/>
            <person name="Tidwell J."/>
            <person name="Bellgard S.E."/>
            <person name="Bellgard M.I."/>
        </authorList>
    </citation>
    <scope>NUCLEOTIDE SEQUENCE</scope>
    <source>
        <tissue evidence="1">Shoot tissue taken approximately 20 cm above the soil surface</tissue>
    </source>
</reference>
<accession>A0A0A8ZZP0</accession>
<dbReference type="AlphaFoldDB" id="A0A0A8ZZP0"/>
<name>A0A0A8ZZP0_ARUDO</name>
<proteinExistence type="predicted"/>
<protein>
    <submittedName>
        <fullName evidence="1">Uncharacterized protein</fullName>
    </submittedName>
</protein>
<dbReference type="EMBL" id="GBRH01257638">
    <property type="protein sequence ID" value="JAD40257.1"/>
    <property type="molecule type" value="Transcribed_RNA"/>
</dbReference>
<reference evidence="1" key="1">
    <citation type="submission" date="2014-09" db="EMBL/GenBank/DDBJ databases">
        <authorList>
            <person name="Magalhaes I.L.F."/>
            <person name="Oliveira U."/>
            <person name="Santos F.R."/>
            <person name="Vidigal T.H.D.A."/>
            <person name="Brescovit A.D."/>
            <person name="Santos A.J."/>
        </authorList>
    </citation>
    <scope>NUCLEOTIDE SEQUENCE</scope>
    <source>
        <tissue evidence="1">Shoot tissue taken approximately 20 cm above the soil surface</tissue>
    </source>
</reference>
<organism evidence="1">
    <name type="scientific">Arundo donax</name>
    <name type="common">Giant reed</name>
    <name type="synonym">Donax arundinaceus</name>
    <dbReference type="NCBI Taxonomy" id="35708"/>
    <lineage>
        <taxon>Eukaryota</taxon>
        <taxon>Viridiplantae</taxon>
        <taxon>Streptophyta</taxon>
        <taxon>Embryophyta</taxon>
        <taxon>Tracheophyta</taxon>
        <taxon>Spermatophyta</taxon>
        <taxon>Magnoliopsida</taxon>
        <taxon>Liliopsida</taxon>
        <taxon>Poales</taxon>
        <taxon>Poaceae</taxon>
        <taxon>PACMAD clade</taxon>
        <taxon>Arundinoideae</taxon>
        <taxon>Arundineae</taxon>
        <taxon>Arundo</taxon>
    </lineage>
</organism>